<name>A0ABN8EI43_9GAMM</name>
<evidence type="ECO:0000313" key="6">
    <source>
        <dbReference type="EMBL" id="CAH0992045.1"/>
    </source>
</evidence>
<evidence type="ECO:0000256" key="3">
    <source>
        <dbReference type="ARBA" id="ARBA00023125"/>
    </source>
</evidence>
<dbReference type="EMBL" id="CAKLPX010000002">
    <property type="protein sequence ID" value="CAH0992045.1"/>
    <property type="molecule type" value="Genomic_DNA"/>
</dbReference>
<dbReference type="InterPro" id="IPR058163">
    <property type="entry name" value="LysR-type_TF_proteobact-type"/>
</dbReference>
<dbReference type="SUPFAM" id="SSF53850">
    <property type="entry name" value="Periplasmic binding protein-like II"/>
    <property type="match status" value="1"/>
</dbReference>
<keyword evidence="7" id="KW-1185">Reference proteome</keyword>
<dbReference type="Pfam" id="PF03466">
    <property type="entry name" value="LysR_substrate"/>
    <property type="match status" value="1"/>
</dbReference>
<dbReference type="InterPro" id="IPR036388">
    <property type="entry name" value="WH-like_DNA-bd_sf"/>
</dbReference>
<protein>
    <submittedName>
        <fullName evidence="6">HTH-type transcriptional regulator DmlR</fullName>
    </submittedName>
</protein>
<dbReference type="InterPro" id="IPR005119">
    <property type="entry name" value="LysR_subst-bd"/>
</dbReference>
<dbReference type="InterPro" id="IPR000847">
    <property type="entry name" value="LysR_HTH_N"/>
</dbReference>
<dbReference type="Proteomes" id="UP000838100">
    <property type="component" value="Unassembled WGS sequence"/>
</dbReference>
<organism evidence="6 7">
    <name type="scientific">Sinobacterium norvegicum</name>
    <dbReference type="NCBI Taxonomy" id="1641715"/>
    <lineage>
        <taxon>Bacteria</taxon>
        <taxon>Pseudomonadati</taxon>
        <taxon>Pseudomonadota</taxon>
        <taxon>Gammaproteobacteria</taxon>
        <taxon>Cellvibrionales</taxon>
        <taxon>Spongiibacteraceae</taxon>
        <taxon>Sinobacterium</taxon>
    </lineage>
</organism>
<evidence type="ECO:0000256" key="4">
    <source>
        <dbReference type="ARBA" id="ARBA00023163"/>
    </source>
</evidence>
<dbReference type="InterPro" id="IPR036390">
    <property type="entry name" value="WH_DNA-bd_sf"/>
</dbReference>
<keyword evidence="3" id="KW-0238">DNA-binding</keyword>
<dbReference type="PROSITE" id="PS50931">
    <property type="entry name" value="HTH_LYSR"/>
    <property type="match status" value="1"/>
</dbReference>
<accession>A0ABN8EI43</accession>
<dbReference type="Pfam" id="PF00126">
    <property type="entry name" value="HTH_1"/>
    <property type="match status" value="1"/>
</dbReference>
<keyword evidence="4" id="KW-0804">Transcription</keyword>
<proteinExistence type="inferred from homology"/>
<comment type="similarity">
    <text evidence="1">Belongs to the LysR transcriptional regulatory family.</text>
</comment>
<dbReference type="Gene3D" id="3.40.190.290">
    <property type="match status" value="1"/>
</dbReference>
<dbReference type="CDD" id="cd08422">
    <property type="entry name" value="PBP2_CrgA_like"/>
    <property type="match status" value="1"/>
</dbReference>
<dbReference type="Gene3D" id="1.10.10.10">
    <property type="entry name" value="Winged helix-like DNA-binding domain superfamily/Winged helix DNA-binding domain"/>
    <property type="match status" value="1"/>
</dbReference>
<dbReference type="SUPFAM" id="SSF46785">
    <property type="entry name" value="Winged helix' DNA-binding domain"/>
    <property type="match status" value="1"/>
</dbReference>
<dbReference type="RefSeq" id="WP_237444741.1">
    <property type="nucleotide sequence ID" value="NZ_CAKLPX010000002.1"/>
</dbReference>
<feature type="domain" description="HTH lysR-type" evidence="5">
    <location>
        <begin position="1"/>
        <end position="58"/>
    </location>
</feature>
<reference evidence="6" key="1">
    <citation type="submission" date="2021-12" db="EMBL/GenBank/DDBJ databases">
        <authorList>
            <person name="Rodrigo-Torres L."/>
            <person name="Arahal R. D."/>
            <person name="Lucena T."/>
        </authorList>
    </citation>
    <scope>NUCLEOTIDE SEQUENCE</scope>
    <source>
        <strain evidence="6">CECT 8267</strain>
    </source>
</reference>
<dbReference type="PANTHER" id="PTHR30537:SF5">
    <property type="entry name" value="HTH-TYPE TRANSCRIPTIONAL ACTIVATOR TTDR-RELATED"/>
    <property type="match status" value="1"/>
</dbReference>
<comment type="caution">
    <text evidence="6">The sequence shown here is derived from an EMBL/GenBank/DDBJ whole genome shotgun (WGS) entry which is preliminary data.</text>
</comment>
<gene>
    <name evidence="6" type="primary">dmlR_7</name>
    <name evidence="6" type="ORF">SIN8267_02160</name>
</gene>
<sequence length="296" mass="33379">MDLNSLNIFVNVVQQGSFSAASRKTGIPVATVSRRVSELESALQQRLLERTTRSLMLTDAGNTLYQHAVQGLEEIFFGEQKMQSNDQQLRGCLRISIPPALEALTPLFSEFYRANPGIRIELLTQSRKLNFIDDSIDIMLRIGDINNELAIAKKLASMRHMVVATPQFIDQHGRPETIEQLLALPIATFLPTNGKPQWRFGEQLFTLESAFCCNEYSHVLNAIRSGQMIGELPPMIAMASIRSGELVEVLQHQPLPVLDINLLYASNRFTSQLIKTFNRFAVDYFQRNRGDITNIV</sequence>
<dbReference type="PANTHER" id="PTHR30537">
    <property type="entry name" value="HTH-TYPE TRANSCRIPTIONAL REGULATOR"/>
    <property type="match status" value="1"/>
</dbReference>
<evidence type="ECO:0000256" key="2">
    <source>
        <dbReference type="ARBA" id="ARBA00023015"/>
    </source>
</evidence>
<keyword evidence="2" id="KW-0805">Transcription regulation</keyword>
<evidence type="ECO:0000256" key="1">
    <source>
        <dbReference type="ARBA" id="ARBA00009437"/>
    </source>
</evidence>
<evidence type="ECO:0000259" key="5">
    <source>
        <dbReference type="PROSITE" id="PS50931"/>
    </source>
</evidence>
<evidence type="ECO:0000313" key="7">
    <source>
        <dbReference type="Proteomes" id="UP000838100"/>
    </source>
</evidence>